<dbReference type="PROSITE" id="PS50089">
    <property type="entry name" value="ZF_RING_2"/>
    <property type="match status" value="1"/>
</dbReference>
<gene>
    <name evidence="7" type="ORF">TrLO_g3706</name>
</gene>
<dbReference type="OrthoDB" id="8062037at2759"/>
<comment type="caution">
    <text evidence="7">The sequence shown here is derived from an EMBL/GenBank/DDBJ whole genome shotgun (WGS) entry which is preliminary data.</text>
</comment>
<evidence type="ECO:0000256" key="5">
    <source>
        <dbReference type="SAM" id="MobiDB-lite"/>
    </source>
</evidence>
<dbReference type="GO" id="GO:0061630">
    <property type="term" value="F:ubiquitin protein ligase activity"/>
    <property type="evidence" value="ECO:0007669"/>
    <property type="project" value="TreeGrafter"/>
</dbReference>
<accession>A0A9W7FIQ4</accession>
<keyword evidence="2 4" id="KW-0863">Zinc-finger</keyword>
<evidence type="ECO:0000256" key="3">
    <source>
        <dbReference type="ARBA" id="ARBA00022833"/>
    </source>
</evidence>
<dbReference type="EMBL" id="BRXW01000182">
    <property type="protein sequence ID" value="GMI12927.1"/>
    <property type="molecule type" value="Genomic_DNA"/>
</dbReference>
<dbReference type="SMART" id="SM00184">
    <property type="entry name" value="RING"/>
    <property type="match status" value="1"/>
</dbReference>
<feature type="region of interest" description="Disordered" evidence="5">
    <location>
        <begin position="147"/>
        <end position="169"/>
    </location>
</feature>
<reference evidence="8" key="1">
    <citation type="journal article" date="2023" name="Commun. Biol.">
        <title>Genome analysis of Parmales, the sister group of diatoms, reveals the evolutionary specialization of diatoms from phago-mixotrophs to photoautotrophs.</title>
        <authorList>
            <person name="Ban H."/>
            <person name="Sato S."/>
            <person name="Yoshikawa S."/>
            <person name="Yamada K."/>
            <person name="Nakamura Y."/>
            <person name="Ichinomiya M."/>
            <person name="Sato N."/>
            <person name="Blanc-Mathieu R."/>
            <person name="Endo H."/>
            <person name="Kuwata A."/>
            <person name="Ogata H."/>
        </authorList>
    </citation>
    <scope>NUCLEOTIDE SEQUENCE [LARGE SCALE GENOMIC DNA]</scope>
    <source>
        <strain evidence="8">NIES 3700</strain>
    </source>
</reference>
<keyword evidence="3" id="KW-0862">Zinc</keyword>
<dbReference type="SUPFAM" id="SSF57850">
    <property type="entry name" value="RING/U-box"/>
    <property type="match status" value="1"/>
</dbReference>
<name>A0A9W7FIQ4_9STRA</name>
<dbReference type="CDD" id="cd16448">
    <property type="entry name" value="RING-H2"/>
    <property type="match status" value="1"/>
</dbReference>
<evidence type="ECO:0000256" key="2">
    <source>
        <dbReference type="ARBA" id="ARBA00022771"/>
    </source>
</evidence>
<dbReference type="Pfam" id="PF13639">
    <property type="entry name" value="zf-RING_2"/>
    <property type="match status" value="1"/>
</dbReference>
<feature type="compositionally biased region" description="Polar residues" evidence="5">
    <location>
        <begin position="18"/>
        <end position="27"/>
    </location>
</feature>
<dbReference type="GO" id="GO:0008270">
    <property type="term" value="F:zinc ion binding"/>
    <property type="evidence" value="ECO:0007669"/>
    <property type="project" value="UniProtKB-KW"/>
</dbReference>
<sequence>MGNMCVTIAAELIPIQNQNGLGDSLTHNRSRSRSHSRSSGFPTFRTTRVSHSLGHLNRIAEHNTLISTYGDSTERIFQRQLQQAIAQSILDQSAHPSEDPPTPIPTKLSSDELKKLTVTPYEGYVPPPLDDDDDVMVAVPPTQTSHKLMMLDDPNTGPTWKKNRSNSGDTDLLSNNSDFDGLEQECSICWAEFQQGDAIIALPCNSEHKFHEKCIGEWLVDKSSLCPICRGDVGEAIRTPPPSFTPVPPPPTPPNPAITPAERRHIGEMSAALVSSALVLVQGKIMLSSVLSGTGLRPSAAQIAPMEVEVS</sequence>
<dbReference type="GO" id="GO:0005634">
    <property type="term" value="C:nucleus"/>
    <property type="evidence" value="ECO:0007669"/>
    <property type="project" value="TreeGrafter"/>
</dbReference>
<evidence type="ECO:0000256" key="1">
    <source>
        <dbReference type="ARBA" id="ARBA00022723"/>
    </source>
</evidence>
<evidence type="ECO:0000313" key="8">
    <source>
        <dbReference type="Proteomes" id="UP001165122"/>
    </source>
</evidence>
<dbReference type="InterPro" id="IPR013083">
    <property type="entry name" value="Znf_RING/FYVE/PHD"/>
</dbReference>
<feature type="domain" description="RING-type" evidence="6">
    <location>
        <begin position="186"/>
        <end position="230"/>
    </location>
</feature>
<dbReference type="Proteomes" id="UP001165122">
    <property type="component" value="Unassembled WGS sequence"/>
</dbReference>
<evidence type="ECO:0000256" key="4">
    <source>
        <dbReference type="PROSITE-ProRule" id="PRU00175"/>
    </source>
</evidence>
<dbReference type="Gene3D" id="3.30.40.10">
    <property type="entry name" value="Zinc/RING finger domain, C3HC4 (zinc finger)"/>
    <property type="match status" value="1"/>
</dbReference>
<dbReference type="GO" id="GO:0006511">
    <property type="term" value="P:ubiquitin-dependent protein catabolic process"/>
    <property type="evidence" value="ECO:0007669"/>
    <property type="project" value="TreeGrafter"/>
</dbReference>
<dbReference type="AlphaFoldDB" id="A0A9W7FIQ4"/>
<protein>
    <recommendedName>
        <fullName evidence="6">RING-type domain-containing protein</fullName>
    </recommendedName>
</protein>
<dbReference type="InterPro" id="IPR001841">
    <property type="entry name" value="Znf_RING"/>
</dbReference>
<evidence type="ECO:0000259" key="6">
    <source>
        <dbReference type="PROSITE" id="PS50089"/>
    </source>
</evidence>
<keyword evidence="8" id="KW-1185">Reference proteome</keyword>
<dbReference type="PANTHER" id="PTHR45931">
    <property type="entry name" value="SI:CH211-59O9.10"/>
    <property type="match status" value="1"/>
</dbReference>
<evidence type="ECO:0000313" key="7">
    <source>
        <dbReference type="EMBL" id="GMI12927.1"/>
    </source>
</evidence>
<dbReference type="PANTHER" id="PTHR45931:SF3">
    <property type="entry name" value="RING ZINC FINGER-CONTAINING PROTEIN"/>
    <property type="match status" value="1"/>
</dbReference>
<proteinExistence type="predicted"/>
<keyword evidence="1" id="KW-0479">Metal-binding</keyword>
<organism evidence="7 8">
    <name type="scientific">Triparma laevis f. longispina</name>
    <dbReference type="NCBI Taxonomy" id="1714387"/>
    <lineage>
        <taxon>Eukaryota</taxon>
        <taxon>Sar</taxon>
        <taxon>Stramenopiles</taxon>
        <taxon>Ochrophyta</taxon>
        <taxon>Bolidophyceae</taxon>
        <taxon>Parmales</taxon>
        <taxon>Triparmaceae</taxon>
        <taxon>Triparma</taxon>
    </lineage>
</organism>
<dbReference type="InterPro" id="IPR051834">
    <property type="entry name" value="RING_finger_E3_ligase"/>
</dbReference>
<feature type="region of interest" description="Disordered" evidence="5">
    <location>
        <begin position="18"/>
        <end position="45"/>
    </location>
</feature>